<dbReference type="SUPFAM" id="SSF54637">
    <property type="entry name" value="Thioesterase/thiol ester dehydrase-isomerase"/>
    <property type="match status" value="1"/>
</dbReference>
<dbReference type="Gene3D" id="3.10.129.10">
    <property type="entry name" value="Hotdog Thioesterase"/>
    <property type="match status" value="1"/>
</dbReference>
<evidence type="ECO:0000313" key="1">
    <source>
        <dbReference type="EMBL" id="CAA9889420.1"/>
    </source>
</evidence>
<sequence>MDFNAIDIAELIPHSGKMVLLDRIIACDEHSLSAELTVRDDGLLGSKKAVPAWAGIEYMAQAVAAYAGVMAKKAGEPVKLGFLLGTRRYSSSVAEFKVGSRLTVRVKKVIQDDALGVFDCEIYGRIHETGQDIEAIVSANLNVYQPAHVT</sequence>
<evidence type="ECO:0000313" key="2">
    <source>
        <dbReference type="Proteomes" id="UP000494216"/>
    </source>
</evidence>
<dbReference type="CDD" id="cd01289">
    <property type="entry name" value="FabA_like"/>
    <property type="match status" value="1"/>
</dbReference>
<dbReference type="InterPro" id="IPR016776">
    <property type="entry name" value="ApeP-like_dehydratase"/>
</dbReference>
<dbReference type="PIRSF" id="PIRSF020565">
    <property type="entry name" value="3Ho_Ac_ACP_DH_prd"/>
    <property type="match status" value="1"/>
</dbReference>
<protein>
    <submittedName>
        <fullName evidence="1">Beta-hydroxyacyl-(Acyl-carrier-protein) dehydratase FabA/FabZ</fullName>
    </submittedName>
</protein>
<dbReference type="Proteomes" id="UP000494216">
    <property type="component" value="Unassembled WGS sequence"/>
</dbReference>
<dbReference type="InterPro" id="IPR029069">
    <property type="entry name" value="HotDog_dom_sf"/>
</dbReference>
<comment type="caution">
    <text evidence="1">The sequence shown here is derived from an EMBL/GenBank/DDBJ whole genome shotgun (WGS) entry which is preliminary data.</text>
</comment>
<keyword evidence="2" id="KW-1185">Reference proteome</keyword>
<organism evidence="1 2">
    <name type="scientific">Candidatus Methylobacter favarea</name>
    <dbReference type="NCBI Taxonomy" id="2707345"/>
    <lineage>
        <taxon>Bacteria</taxon>
        <taxon>Pseudomonadati</taxon>
        <taxon>Pseudomonadota</taxon>
        <taxon>Gammaproteobacteria</taxon>
        <taxon>Methylococcales</taxon>
        <taxon>Methylococcaceae</taxon>
        <taxon>Methylobacter</taxon>
    </lineage>
</organism>
<dbReference type="RefSeq" id="WP_174624440.1">
    <property type="nucleotide sequence ID" value="NZ_CADCXN010000002.1"/>
</dbReference>
<gene>
    <name evidence="1" type="ORF">METHB2_100061</name>
</gene>
<proteinExistence type="predicted"/>
<dbReference type="Pfam" id="PF22817">
    <property type="entry name" value="ApeP-like"/>
    <property type="match status" value="1"/>
</dbReference>
<dbReference type="EMBL" id="CADCXN010000002">
    <property type="protein sequence ID" value="CAA9889420.1"/>
    <property type="molecule type" value="Genomic_DNA"/>
</dbReference>
<reference evidence="1 2" key="1">
    <citation type="submission" date="2020-02" db="EMBL/GenBank/DDBJ databases">
        <authorList>
            <person name="Hogendoorn C."/>
        </authorList>
    </citation>
    <scope>NUCLEOTIDE SEQUENCE [LARGE SCALE GENOMIC DNA]</scope>
    <source>
        <strain evidence="1">METHB21</strain>
    </source>
</reference>
<dbReference type="AlphaFoldDB" id="A0A8S0WLX6"/>
<accession>A0A8S0WLX6</accession>
<name>A0A8S0WLX6_9GAMM</name>